<evidence type="ECO:0000313" key="4">
    <source>
        <dbReference type="Proteomes" id="UP000587527"/>
    </source>
</evidence>
<dbReference type="EMBL" id="JACHMN010000003">
    <property type="protein sequence ID" value="MBB5872274.1"/>
    <property type="molecule type" value="Genomic_DNA"/>
</dbReference>
<dbReference type="Proteomes" id="UP000587527">
    <property type="component" value="Unassembled WGS sequence"/>
</dbReference>
<comment type="catalytic activity">
    <reaction evidence="2">
        <text>oxidized coenzyme F420-(gamma-L-Glu)(n) + a quinol + H(+) = reduced coenzyme F420-(gamma-L-Glu)(n) + a quinone</text>
        <dbReference type="Rhea" id="RHEA:39663"/>
        <dbReference type="Rhea" id="RHEA-COMP:12939"/>
        <dbReference type="Rhea" id="RHEA-COMP:14378"/>
        <dbReference type="ChEBI" id="CHEBI:15378"/>
        <dbReference type="ChEBI" id="CHEBI:24646"/>
        <dbReference type="ChEBI" id="CHEBI:132124"/>
        <dbReference type="ChEBI" id="CHEBI:133980"/>
        <dbReference type="ChEBI" id="CHEBI:139511"/>
    </reaction>
</comment>
<dbReference type="GO" id="GO:0016491">
    <property type="term" value="F:oxidoreductase activity"/>
    <property type="evidence" value="ECO:0007669"/>
    <property type="project" value="InterPro"/>
</dbReference>
<dbReference type="PANTHER" id="PTHR39428:SF1">
    <property type="entry name" value="F420H(2)-DEPENDENT QUINONE REDUCTASE RV1261C"/>
    <property type="match status" value="1"/>
</dbReference>
<dbReference type="NCBIfam" id="TIGR00026">
    <property type="entry name" value="hi_GC_TIGR00026"/>
    <property type="match status" value="1"/>
</dbReference>
<dbReference type="PANTHER" id="PTHR39428">
    <property type="entry name" value="F420H(2)-DEPENDENT QUINONE REDUCTASE RV1261C"/>
    <property type="match status" value="1"/>
</dbReference>
<dbReference type="InterPro" id="IPR012349">
    <property type="entry name" value="Split_barrel_FMN-bd"/>
</dbReference>
<dbReference type="AlphaFoldDB" id="A0A841BVS5"/>
<comment type="caution">
    <text evidence="3">The sequence shown here is derived from an EMBL/GenBank/DDBJ whole genome shotgun (WGS) entry which is preliminary data.</text>
</comment>
<gene>
    <name evidence="3" type="ORF">F4553_005708</name>
</gene>
<evidence type="ECO:0000256" key="1">
    <source>
        <dbReference type="ARBA" id="ARBA00008710"/>
    </source>
</evidence>
<dbReference type="GO" id="GO:0070967">
    <property type="term" value="F:coenzyme F420 binding"/>
    <property type="evidence" value="ECO:0007669"/>
    <property type="project" value="TreeGrafter"/>
</dbReference>
<reference evidence="3 4" key="1">
    <citation type="submission" date="2020-08" db="EMBL/GenBank/DDBJ databases">
        <title>Sequencing the genomes of 1000 actinobacteria strains.</title>
        <authorList>
            <person name="Klenk H.-P."/>
        </authorList>
    </citation>
    <scope>NUCLEOTIDE SEQUENCE [LARGE SCALE GENOMIC DNA]</scope>
    <source>
        <strain evidence="3 4">DSM 45362</strain>
    </source>
</reference>
<dbReference type="Gene3D" id="2.30.110.10">
    <property type="entry name" value="Electron Transport, Fmn-binding Protein, Chain A"/>
    <property type="match status" value="1"/>
</dbReference>
<dbReference type="RefSeq" id="WP_184841729.1">
    <property type="nucleotide sequence ID" value="NZ_JACHMN010000003.1"/>
</dbReference>
<dbReference type="GO" id="GO:0005886">
    <property type="term" value="C:plasma membrane"/>
    <property type="evidence" value="ECO:0007669"/>
    <property type="project" value="TreeGrafter"/>
</dbReference>
<proteinExistence type="inferred from homology"/>
<dbReference type="Pfam" id="PF04075">
    <property type="entry name" value="F420H2_quin_red"/>
    <property type="match status" value="1"/>
</dbReference>
<dbReference type="InterPro" id="IPR004378">
    <property type="entry name" value="F420H2_quin_Rdtase"/>
</dbReference>
<sequence>MFVHRIVARLGHKPWFAKLGKAVVAPTDRLIGKLTRGKVVTAGLLPGLMLTTTGRKSGREFTQPLAYFPDGDGFILIASNWGQQQHPSWSANLIANPAATVELKGERFGVHADLASGSERERLWAIALKRWPAYDTYAERAAGRTIRVFRLRRSG</sequence>
<keyword evidence="4" id="KW-1185">Reference proteome</keyword>
<accession>A0A841BVS5</accession>
<protein>
    <submittedName>
        <fullName evidence="3">Deazaflavin-dependent oxidoreductase (Nitroreductase family)</fullName>
    </submittedName>
</protein>
<organism evidence="3 4">
    <name type="scientific">Allocatelliglobosispora scoriae</name>
    <dbReference type="NCBI Taxonomy" id="643052"/>
    <lineage>
        <taxon>Bacteria</taxon>
        <taxon>Bacillati</taxon>
        <taxon>Actinomycetota</taxon>
        <taxon>Actinomycetes</taxon>
        <taxon>Micromonosporales</taxon>
        <taxon>Micromonosporaceae</taxon>
        <taxon>Allocatelliglobosispora</taxon>
    </lineage>
</organism>
<name>A0A841BVS5_9ACTN</name>
<evidence type="ECO:0000313" key="3">
    <source>
        <dbReference type="EMBL" id="MBB5872274.1"/>
    </source>
</evidence>
<comment type="similarity">
    <text evidence="1">Belongs to the F420H(2)-dependent quinone reductase family.</text>
</comment>
<evidence type="ECO:0000256" key="2">
    <source>
        <dbReference type="ARBA" id="ARBA00049106"/>
    </source>
</evidence>